<dbReference type="Pfam" id="PF00358">
    <property type="entry name" value="PTS_EIIA_1"/>
    <property type="match status" value="1"/>
</dbReference>
<gene>
    <name evidence="8" type="ORF">SAMN02745180_01332</name>
</gene>
<dbReference type="FunFam" id="2.70.70.10:FF:000001">
    <property type="entry name" value="PTS system glucose-specific IIA component"/>
    <property type="match status" value="1"/>
</dbReference>
<proteinExistence type="predicted"/>
<evidence type="ECO:0000256" key="1">
    <source>
        <dbReference type="ARBA" id="ARBA00004496"/>
    </source>
</evidence>
<dbReference type="AlphaFoldDB" id="A0A1M5WPF4"/>
<keyword evidence="2" id="KW-0813">Transport</keyword>
<keyword evidence="3" id="KW-0762">Sugar transport</keyword>
<dbReference type="PROSITE" id="PS00371">
    <property type="entry name" value="PTS_EIIA_TYPE_1_HIS"/>
    <property type="match status" value="1"/>
</dbReference>
<dbReference type="GO" id="GO:0016301">
    <property type="term" value="F:kinase activity"/>
    <property type="evidence" value="ECO:0007669"/>
    <property type="project" value="UniProtKB-KW"/>
</dbReference>
<protein>
    <submittedName>
        <fullName evidence="8">PTS system IIA component, Glc family (TC 4.A.1)</fullName>
    </submittedName>
</protein>
<keyword evidence="6" id="KW-0418">Kinase</keyword>
<reference evidence="8 9" key="1">
    <citation type="submission" date="2016-11" db="EMBL/GenBank/DDBJ databases">
        <authorList>
            <person name="Jaros S."/>
            <person name="Januszkiewicz K."/>
            <person name="Wedrychowicz H."/>
        </authorList>
    </citation>
    <scope>NUCLEOTIDE SEQUENCE [LARGE SCALE GENOMIC DNA]</scope>
    <source>
        <strain evidence="8 9">DSM 13106</strain>
    </source>
</reference>
<dbReference type="OrthoDB" id="92465at2"/>
<evidence type="ECO:0000313" key="9">
    <source>
        <dbReference type="Proteomes" id="UP000184389"/>
    </source>
</evidence>
<dbReference type="PANTHER" id="PTHR45008:SF1">
    <property type="entry name" value="PTS SYSTEM GLUCOSE-SPECIFIC EIIA COMPONENT"/>
    <property type="match status" value="1"/>
</dbReference>
<dbReference type="Proteomes" id="UP000184389">
    <property type="component" value="Unassembled WGS sequence"/>
</dbReference>
<keyword evidence="5" id="KW-0598">Phosphotransferase system</keyword>
<sequence>MFNFFKKNKIIEIGTPVNGEIISIEDVPDAVFSEKMIGDGVAIEPSEGLVLSPVDGEIVSLFPTNHAIGIRTYEGLEILIHIGLDTVELKGEGFKRITSENAKVKKGDPLMEFDIDFIKSMKKSPITPVVITNMDMVKDIVKNSGKVQISKDIIMSIKY</sequence>
<accession>A0A1M5WPF4</accession>
<dbReference type="PROSITE" id="PS51093">
    <property type="entry name" value="PTS_EIIA_TYPE_1"/>
    <property type="match status" value="1"/>
</dbReference>
<dbReference type="STRING" id="1123281.SAMN02745180_01332"/>
<evidence type="ECO:0000259" key="7">
    <source>
        <dbReference type="PROSITE" id="PS51093"/>
    </source>
</evidence>
<dbReference type="EMBL" id="FQXR01000005">
    <property type="protein sequence ID" value="SHH89262.1"/>
    <property type="molecule type" value="Genomic_DNA"/>
</dbReference>
<dbReference type="InterPro" id="IPR011055">
    <property type="entry name" value="Dup_hybrid_motif"/>
</dbReference>
<evidence type="ECO:0000256" key="6">
    <source>
        <dbReference type="ARBA" id="ARBA00022777"/>
    </source>
</evidence>
<organism evidence="8 9">
    <name type="scientific">Sporanaerobacter acetigenes DSM 13106</name>
    <dbReference type="NCBI Taxonomy" id="1123281"/>
    <lineage>
        <taxon>Bacteria</taxon>
        <taxon>Bacillati</taxon>
        <taxon>Bacillota</taxon>
        <taxon>Tissierellia</taxon>
        <taxon>Tissierellales</taxon>
        <taxon>Sporanaerobacteraceae</taxon>
        <taxon>Sporanaerobacter</taxon>
    </lineage>
</organism>
<dbReference type="RefSeq" id="WP_072744010.1">
    <property type="nucleotide sequence ID" value="NZ_FQXR01000005.1"/>
</dbReference>
<dbReference type="GO" id="GO:0005737">
    <property type="term" value="C:cytoplasm"/>
    <property type="evidence" value="ECO:0007669"/>
    <property type="project" value="UniProtKB-SubCell"/>
</dbReference>
<evidence type="ECO:0000256" key="4">
    <source>
        <dbReference type="ARBA" id="ARBA00022679"/>
    </source>
</evidence>
<dbReference type="NCBIfam" id="TIGR00830">
    <property type="entry name" value="PTBA"/>
    <property type="match status" value="1"/>
</dbReference>
<dbReference type="Gene3D" id="2.70.70.10">
    <property type="entry name" value="Glucose Permease (Domain IIA)"/>
    <property type="match status" value="1"/>
</dbReference>
<evidence type="ECO:0000256" key="3">
    <source>
        <dbReference type="ARBA" id="ARBA00022597"/>
    </source>
</evidence>
<evidence type="ECO:0000256" key="2">
    <source>
        <dbReference type="ARBA" id="ARBA00022448"/>
    </source>
</evidence>
<dbReference type="InterPro" id="IPR050890">
    <property type="entry name" value="PTS_EIIA_component"/>
</dbReference>
<keyword evidence="4" id="KW-0808">Transferase</keyword>
<dbReference type="SUPFAM" id="SSF51261">
    <property type="entry name" value="Duplicated hybrid motif"/>
    <property type="match status" value="1"/>
</dbReference>
<dbReference type="PANTHER" id="PTHR45008">
    <property type="entry name" value="PTS SYSTEM GLUCOSE-SPECIFIC EIIA COMPONENT"/>
    <property type="match status" value="1"/>
</dbReference>
<dbReference type="InterPro" id="IPR001127">
    <property type="entry name" value="PTS_EIIA_1_perm"/>
</dbReference>
<keyword evidence="9" id="KW-1185">Reference proteome</keyword>
<dbReference type="GO" id="GO:0009401">
    <property type="term" value="P:phosphoenolpyruvate-dependent sugar phosphotransferase system"/>
    <property type="evidence" value="ECO:0007669"/>
    <property type="project" value="UniProtKB-KW"/>
</dbReference>
<evidence type="ECO:0000313" key="8">
    <source>
        <dbReference type="EMBL" id="SHH89262.1"/>
    </source>
</evidence>
<evidence type="ECO:0000256" key="5">
    <source>
        <dbReference type="ARBA" id="ARBA00022683"/>
    </source>
</evidence>
<name>A0A1M5WPF4_9FIRM</name>
<feature type="domain" description="PTS EIIA type-1" evidence="7">
    <location>
        <begin position="29"/>
        <end position="133"/>
    </location>
</feature>
<comment type="subcellular location">
    <subcellularLocation>
        <location evidence="1">Cytoplasm</location>
    </subcellularLocation>
</comment>